<evidence type="ECO:0000259" key="8">
    <source>
        <dbReference type="PROSITE" id="PS50162"/>
    </source>
</evidence>
<dbReference type="OrthoDB" id="5957327at2759"/>
<dbReference type="GO" id="GO:0033065">
    <property type="term" value="C:Rad51C-XRCC3 complex"/>
    <property type="evidence" value="ECO:0007669"/>
    <property type="project" value="TreeGrafter"/>
</dbReference>
<feature type="domain" description="RecA family profile 1" evidence="8">
    <location>
        <begin position="34"/>
        <end position="238"/>
    </location>
</feature>
<keyword evidence="9" id="KW-0378">Hydrolase</keyword>
<keyword evidence="10" id="KW-1185">Reference proteome</keyword>
<dbReference type="GO" id="GO:0008821">
    <property type="term" value="F:crossover junction DNA endonuclease activity"/>
    <property type="evidence" value="ECO:0007669"/>
    <property type="project" value="TreeGrafter"/>
</dbReference>
<feature type="region of interest" description="Disordered" evidence="7">
    <location>
        <begin position="390"/>
        <end position="420"/>
    </location>
</feature>
<proteinExistence type="predicted"/>
<dbReference type="GO" id="GO:0005524">
    <property type="term" value="F:ATP binding"/>
    <property type="evidence" value="ECO:0007669"/>
    <property type="project" value="UniProtKB-KW"/>
</dbReference>
<reference evidence="9" key="1">
    <citation type="journal article" date="2020" name="Stud. Mycol.">
        <title>101 Dothideomycetes genomes: a test case for predicting lifestyles and emergence of pathogens.</title>
        <authorList>
            <person name="Haridas S."/>
            <person name="Albert R."/>
            <person name="Binder M."/>
            <person name="Bloem J."/>
            <person name="Labutti K."/>
            <person name="Salamov A."/>
            <person name="Andreopoulos B."/>
            <person name="Baker S."/>
            <person name="Barry K."/>
            <person name="Bills G."/>
            <person name="Bluhm B."/>
            <person name="Cannon C."/>
            <person name="Castanera R."/>
            <person name="Culley D."/>
            <person name="Daum C."/>
            <person name="Ezra D."/>
            <person name="Gonzalez J."/>
            <person name="Henrissat B."/>
            <person name="Kuo A."/>
            <person name="Liang C."/>
            <person name="Lipzen A."/>
            <person name="Lutzoni F."/>
            <person name="Magnuson J."/>
            <person name="Mondo S."/>
            <person name="Nolan M."/>
            <person name="Ohm R."/>
            <person name="Pangilinan J."/>
            <person name="Park H.-J."/>
            <person name="Ramirez L."/>
            <person name="Alfaro M."/>
            <person name="Sun H."/>
            <person name="Tritt A."/>
            <person name="Yoshinaga Y."/>
            <person name="Zwiers L.-H."/>
            <person name="Turgeon B."/>
            <person name="Goodwin S."/>
            <person name="Spatafora J."/>
            <person name="Crous P."/>
            <person name="Grigoriev I."/>
        </authorList>
    </citation>
    <scope>NUCLEOTIDE SEQUENCE</scope>
    <source>
        <strain evidence="9">CBS 122367</strain>
    </source>
</reference>
<keyword evidence="6" id="KW-0539">Nucleus</keyword>
<dbReference type="InterPro" id="IPR052093">
    <property type="entry name" value="HR_Repair_Mediator"/>
</dbReference>
<dbReference type="GO" id="GO:0007131">
    <property type="term" value="P:reciprocal meiotic recombination"/>
    <property type="evidence" value="ECO:0007669"/>
    <property type="project" value="TreeGrafter"/>
</dbReference>
<keyword evidence="5" id="KW-0234">DNA repair</keyword>
<comment type="subcellular location">
    <subcellularLocation>
        <location evidence="1">Nucleus</location>
    </subcellularLocation>
</comment>
<dbReference type="GO" id="GO:0140664">
    <property type="term" value="F:ATP-dependent DNA damage sensor activity"/>
    <property type="evidence" value="ECO:0007669"/>
    <property type="project" value="InterPro"/>
</dbReference>
<accession>A0A6G1J2R7</accession>
<keyword evidence="4" id="KW-0067">ATP-binding</keyword>
<dbReference type="EMBL" id="MU005581">
    <property type="protein sequence ID" value="KAF2684500.1"/>
    <property type="molecule type" value="Genomic_DNA"/>
</dbReference>
<dbReference type="GO" id="GO:0000400">
    <property type="term" value="F:four-way junction DNA binding"/>
    <property type="evidence" value="ECO:0007669"/>
    <property type="project" value="TreeGrafter"/>
</dbReference>
<evidence type="ECO:0000256" key="2">
    <source>
        <dbReference type="ARBA" id="ARBA00022741"/>
    </source>
</evidence>
<evidence type="ECO:0000256" key="5">
    <source>
        <dbReference type="ARBA" id="ARBA00023204"/>
    </source>
</evidence>
<evidence type="ECO:0000256" key="6">
    <source>
        <dbReference type="ARBA" id="ARBA00023242"/>
    </source>
</evidence>
<feature type="region of interest" description="Disordered" evidence="7">
    <location>
        <begin position="1"/>
        <end position="20"/>
    </location>
</feature>
<dbReference type="Proteomes" id="UP000799291">
    <property type="component" value="Unassembled WGS sequence"/>
</dbReference>
<dbReference type="InterPro" id="IPR027417">
    <property type="entry name" value="P-loop_NTPase"/>
</dbReference>
<dbReference type="AlphaFoldDB" id="A0A6G1J2R7"/>
<sequence length="420" mass="44305">MASEGIPKLPSSSSSHRLPTVSASQALQTLHIQGARAVSTGLSQLNTLLAPPGLPGRTVSGGYMRGKVTEMFGPPGVGKTAFGIQAAANALRSGHRVVWVDAACAPLVPQRFNDVLLAPAPAIHGASPPEVPRISLDELQSHFHHYTAPTLAHLLALFVHPPTSFPPPHTGLIVIDSLSTLFDNAYPRNADDRVSRNKNDTTRWAAGRRFAVINELIATLTRVAALHDIALLVTCLTITRIRAGSRALLVPAISGTEWDSGISTRLVLFRDWVPGQGKVSSIDTARLQKARFAGVLKANGVVLADEGGVGNVVPYTVESTGLCDMNIAALDIGAPPVSSQTRPLKRQFAEIDDEESEAPDSDELYGWVEDDAVAAEGLLIEDTSLDGDVSAAASGASPSAESRAVDTAETLRKVTRPATL</sequence>
<evidence type="ECO:0000256" key="7">
    <source>
        <dbReference type="SAM" id="MobiDB-lite"/>
    </source>
</evidence>
<organism evidence="9 10">
    <name type="scientific">Lentithecium fluviatile CBS 122367</name>
    <dbReference type="NCBI Taxonomy" id="1168545"/>
    <lineage>
        <taxon>Eukaryota</taxon>
        <taxon>Fungi</taxon>
        <taxon>Dikarya</taxon>
        <taxon>Ascomycota</taxon>
        <taxon>Pezizomycotina</taxon>
        <taxon>Dothideomycetes</taxon>
        <taxon>Pleosporomycetidae</taxon>
        <taxon>Pleosporales</taxon>
        <taxon>Massarineae</taxon>
        <taxon>Lentitheciaceae</taxon>
        <taxon>Lentithecium</taxon>
    </lineage>
</organism>
<feature type="compositionally biased region" description="Polar residues" evidence="7">
    <location>
        <begin position="10"/>
        <end position="20"/>
    </location>
</feature>
<dbReference type="Gene3D" id="3.40.50.300">
    <property type="entry name" value="P-loop containing nucleotide triphosphate hydrolases"/>
    <property type="match status" value="1"/>
</dbReference>
<evidence type="ECO:0000313" key="9">
    <source>
        <dbReference type="EMBL" id="KAF2684500.1"/>
    </source>
</evidence>
<protein>
    <submittedName>
        <fullName evidence="9">P-loop containing nucleoside triphosphate hydrolase protein</fullName>
    </submittedName>
</protein>
<dbReference type="CDD" id="cd01393">
    <property type="entry name" value="RecA-like"/>
    <property type="match status" value="1"/>
</dbReference>
<dbReference type="InterPro" id="IPR020588">
    <property type="entry name" value="RecA_ATP-bd"/>
</dbReference>
<evidence type="ECO:0000256" key="4">
    <source>
        <dbReference type="ARBA" id="ARBA00022840"/>
    </source>
</evidence>
<evidence type="ECO:0000256" key="1">
    <source>
        <dbReference type="ARBA" id="ARBA00004123"/>
    </source>
</evidence>
<keyword evidence="2" id="KW-0547">Nucleotide-binding</keyword>
<dbReference type="GO" id="GO:0000707">
    <property type="term" value="P:meiotic DNA recombinase assembly"/>
    <property type="evidence" value="ECO:0007669"/>
    <property type="project" value="TreeGrafter"/>
</dbReference>
<dbReference type="SUPFAM" id="SSF52540">
    <property type="entry name" value="P-loop containing nucleoside triphosphate hydrolases"/>
    <property type="match status" value="1"/>
</dbReference>
<keyword evidence="3" id="KW-0227">DNA damage</keyword>
<dbReference type="GO" id="GO:0005657">
    <property type="term" value="C:replication fork"/>
    <property type="evidence" value="ECO:0007669"/>
    <property type="project" value="TreeGrafter"/>
</dbReference>
<dbReference type="PANTHER" id="PTHR46239:SF1">
    <property type="entry name" value="DNA REPAIR PROTEIN RAD51 HOMOLOG 3"/>
    <property type="match status" value="1"/>
</dbReference>
<gene>
    <name evidence="9" type="ORF">K458DRAFT_442854</name>
</gene>
<evidence type="ECO:0000256" key="3">
    <source>
        <dbReference type="ARBA" id="ARBA00022763"/>
    </source>
</evidence>
<dbReference type="GO" id="GO:0033063">
    <property type="term" value="C:Rad51B-Rad51C-Rad51D-XRCC2 complex"/>
    <property type="evidence" value="ECO:0007669"/>
    <property type="project" value="TreeGrafter"/>
</dbReference>
<dbReference type="PROSITE" id="PS50162">
    <property type="entry name" value="RECA_2"/>
    <property type="match status" value="1"/>
</dbReference>
<evidence type="ECO:0000313" key="10">
    <source>
        <dbReference type="Proteomes" id="UP000799291"/>
    </source>
</evidence>
<dbReference type="PANTHER" id="PTHR46239">
    <property type="entry name" value="DNA REPAIR PROTEIN RAD51 HOMOLOG 3 RAD51C"/>
    <property type="match status" value="1"/>
</dbReference>
<name>A0A6G1J2R7_9PLEO</name>
<feature type="compositionally biased region" description="Low complexity" evidence="7">
    <location>
        <begin position="390"/>
        <end position="402"/>
    </location>
</feature>
<feature type="compositionally biased region" description="Basic and acidic residues" evidence="7">
    <location>
        <begin position="403"/>
        <end position="412"/>
    </location>
</feature>